<dbReference type="STRING" id="454136.NIES2119_15635"/>
<protein>
    <submittedName>
        <fullName evidence="1">Uncharacterized protein</fullName>
    </submittedName>
</protein>
<comment type="caution">
    <text evidence="1">The sequence shown here is derived from an EMBL/GenBank/DDBJ whole genome shotgun (WGS) entry which is preliminary data.</text>
</comment>
<proteinExistence type="predicted"/>
<evidence type="ECO:0000313" key="1">
    <source>
        <dbReference type="EMBL" id="OKH36851.1"/>
    </source>
</evidence>
<gene>
    <name evidence="1" type="ORF">NIES2119_15635</name>
</gene>
<evidence type="ECO:0000313" key="2">
    <source>
        <dbReference type="Proteomes" id="UP000185860"/>
    </source>
</evidence>
<organism evidence="1 2">
    <name type="scientific">[Phormidium ambiguum] IAM M-71</name>
    <dbReference type="NCBI Taxonomy" id="454136"/>
    <lineage>
        <taxon>Bacteria</taxon>
        <taxon>Bacillati</taxon>
        <taxon>Cyanobacteriota</taxon>
        <taxon>Cyanophyceae</taxon>
        <taxon>Oscillatoriophycideae</taxon>
        <taxon>Aerosakkonematales</taxon>
        <taxon>Aerosakkonemataceae</taxon>
        <taxon>Floridanema</taxon>
    </lineage>
</organism>
<dbReference type="EMBL" id="MRCE01000014">
    <property type="protein sequence ID" value="OKH36851.1"/>
    <property type="molecule type" value="Genomic_DNA"/>
</dbReference>
<sequence length="75" mass="8581">MLEKRSLWLLNADKLAIALPQIKFAVDNCCDFSFFRVGVIVPKVTGAQANYFWVFIEKILLMTLRSPTVKFLTLS</sequence>
<dbReference type="AlphaFoldDB" id="A0A1U7IIE3"/>
<reference evidence="1 2" key="1">
    <citation type="submission" date="2016-11" db="EMBL/GenBank/DDBJ databases">
        <title>Draft Genome Sequences of Nine Cyanobacterial Strains from Diverse Habitats.</title>
        <authorList>
            <person name="Zhu T."/>
            <person name="Hou S."/>
            <person name="Lu X."/>
            <person name="Hess W.R."/>
        </authorList>
    </citation>
    <scope>NUCLEOTIDE SEQUENCE [LARGE SCALE GENOMIC DNA]</scope>
    <source>
        <strain evidence="1 2">IAM M-71</strain>
    </source>
</reference>
<accession>A0A1U7IIE3</accession>
<dbReference type="Proteomes" id="UP000185860">
    <property type="component" value="Unassembled WGS sequence"/>
</dbReference>
<name>A0A1U7IIE3_9CYAN</name>